<dbReference type="SFLD" id="SFLDS00003">
    <property type="entry name" value="Haloacid_Dehalogenase"/>
    <property type="match status" value="1"/>
</dbReference>
<accession>A0A3A6RF14</accession>
<dbReference type="InterPro" id="IPR051806">
    <property type="entry name" value="HAD-like_SPP"/>
</dbReference>
<sequence>MFNIEDSVVADKFIAVSHIETHYDALIFDMDGTLLDTMPAHLEAWAITAKHYQFDICLDWLHGLGGMPSSKIVVEINRKYGLELDPKEVAKHKMETFIHFEDHGGIIDSTYNILKHYQGIKKTAIGTGSMSETALKLLESSGVLPLFDTVVTASDVDNHKPNPDTFLLAAQRLGVEPKRCVVFEDTYLGLQAAHAAGMDCIMVVADGLEFHAVP</sequence>
<dbReference type="RefSeq" id="WP_120029492.1">
    <property type="nucleotide sequence ID" value="NZ_QVMU01000001.1"/>
</dbReference>
<proteinExistence type="inferred from homology"/>
<dbReference type="NCBIfam" id="TIGR02009">
    <property type="entry name" value="PGMB-YQAB-SF"/>
    <property type="match status" value="1"/>
</dbReference>
<dbReference type="InterPro" id="IPR023214">
    <property type="entry name" value="HAD_sf"/>
</dbReference>
<dbReference type="GO" id="GO:0050308">
    <property type="term" value="F:sugar-phosphatase activity"/>
    <property type="evidence" value="ECO:0007669"/>
    <property type="project" value="TreeGrafter"/>
</dbReference>
<dbReference type="OrthoDB" id="9782449at2"/>
<reference evidence="2 3" key="1">
    <citation type="submission" date="2018-08" db="EMBL/GenBank/DDBJ databases">
        <title>Vibrio isolated from the Eastern China Marginal Seas.</title>
        <authorList>
            <person name="Li Y."/>
        </authorList>
    </citation>
    <scope>NUCLEOTIDE SEQUENCE [LARGE SCALE GENOMIC DNA]</scope>
    <source>
        <strain evidence="2 3">BEI233</strain>
    </source>
</reference>
<dbReference type="PANTHER" id="PTHR43481">
    <property type="entry name" value="FRUCTOSE-1-PHOSPHATE PHOSPHATASE"/>
    <property type="match status" value="1"/>
</dbReference>
<dbReference type="InterPro" id="IPR006439">
    <property type="entry name" value="HAD-SF_hydro_IA"/>
</dbReference>
<comment type="caution">
    <text evidence="2">The sequence shown here is derived from an EMBL/GenBank/DDBJ whole genome shotgun (WGS) entry which is preliminary data.</text>
</comment>
<dbReference type="PANTHER" id="PTHR43481:SF4">
    <property type="entry name" value="GLYCEROL-1-PHOSPHATE PHOSPHOHYDROLASE 1-RELATED"/>
    <property type="match status" value="1"/>
</dbReference>
<organism evidence="2 3">
    <name type="scientific">Vibrio sinensis</name>
    <dbReference type="NCBI Taxonomy" id="2302434"/>
    <lineage>
        <taxon>Bacteria</taxon>
        <taxon>Pseudomonadati</taxon>
        <taxon>Pseudomonadota</taxon>
        <taxon>Gammaproteobacteria</taxon>
        <taxon>Vibrionales</taxon>
        <taxon>Vibrionaceae</taxon>
        <taxon>Vibrio</taxon>
    </lineage>
</organism>
<keyword evidence="2" id="KW-0378">Hydrolase</keyword>
<keyword evidence="3" id="KW-1185">Reference proteome</keyword>
<dbReference type="SUPFAM" id="SSF56784">
    <property type="entry name" value="HAD-like"/>
    <property type="match status" value="1"/>
</dbReference>
<dbReference type="InterPro" id="IPR010976">
    <property type="entry name" value="B-phosphoglucomutase_hydrolase"/>
</dbReference>
<evidence type="ECO:0000313" key="2">
    <source>
        <dbReference type="EMBL" id="RJX75742.1"/>
    </source>
</evidence>
<evidence type="ECO:0000256" key="1">
    <source>
        <dbReference type="ARBA" id="ARBA00006171"/>
    </source>
</evidence>
<dbReference type="EMBL" id="QVMU01000001">
    <property type="protein sequence ID" value="RJX75742.1"/>
    <property type="molecule type" value="Genomic_DNA"/>
</dbReference>
<dbReference type="Proteomes" id="UP000273252">
    <property type="component" value="Unassembled WGS sequence"/>
</dbReference>
<dbReference type="AlphaFoldDB" id="A0A3A6RF14"/>
<dbReference type="NCBIfam" id="TIGR01509">
    <property type="entry name" value="HAD-SF-IA-v3"/>
    <property type="match status" value="1"/>
</dbReference>
<dbReference type="Pfam" id="PF00702">
    <property type="entry name" value="Hydrolase"/>
    <property type="match status" value="1"/>
</dbReference>
<dbReference type="InterPro" id="IPR036412">
    <property type="entry name" value="HAD-like_sf"/>
</dbReference>
<dbReference type="InterPro" id="IPR023198">
    <property type="entry name" value="PGP-like_dom2"/>
</dbReference>
<dbReference type="Gene3D" id="3.40.50.1000">
    <property type="entry name" value="HAD superfamily/HAD-like"/>
    <property type="match status" value="1"/>
</dbReference>
<evidence type="ECO:0000313" key="3">
    <source>
        <dbReference type="Proteomes" id="UP000273252"/>
    </source>
</evidence>
<comment type="similarity">
    <text evidence="1">Belongs to the HAD-like hydrolase superfamily. CbbY/CbbZ/Gph/YieH family.</text>
</comment>
<gene>
    <name evidence="2" type="ORF">DZ860_03455</name>
</gene>
<dbReference type="SFLD" id="SFLDG01135">
    <property type="entry name" value="C1.5.6:_HAD__Beta-PGM__Phospha"/>
    <property type="match status" value="1"/>
</dbReference>
<dbReference type="Gene3D" id="1.10.150.240">
    <property type="entry name" value="Putative phosphatase, domain 2"/>
    <property type="match status" value="1"/>
</dbReference>
<dbReference type="PRINTS" id="PR00413">
    <property type="entry name" value="HADHALOGNASE"/>
</dbReference>
<dbReference type="CDD" id="cd07505">
    <property type="entry name" value="HAD_BPGM-like"/>
    <property type="match status" value="1"/>
</dbReference>
<name>A0A3A6RF14_9VIBR</name>
<protein>
    <submittedName>
        <fullName evidence="2">Beta-phosphoglucomutase family hydrolase</fullName>
    </submittedName>
</protein>
<dbReference type="SFLD" id="SFLDG01129">
    <property type="entry name" value="C1.5:_HAD__Beta-PGM__Phosphata"/>
    <property type="match status" value="1"/>
</dbReference>